<keyword evidence="2" id="KW-1185">Reference proteome</keyword>
<name>A0A9P1KC30_9CYAN</name>
<dbReference type="EMBL" id="FO818640">
    <property type="protein sequence ID" value="CDM93093.1"/>
    <property type="molecule type" value="Genomic_DNA"/>
</dbReference>
<gene>
    <name evidence="1" type="ORF">ARTHRO_10766</name>
</gene>
<proteinExistence type="predicted"/>
<dbReference type="AlphaFoldDB" id="A0A9P1KC30"/>
<reference evidence="1 2" key="1">
    <citation type="submission" date="2014-02" db="EMBL/GenBank/DDBJ databases">
        <authorList>
            <person name="Genoscope - CEA"/>
        </authorList>
    </citation>
    <scope>NUCLEOTIDE SEQUENCE [LARGE SCALE GENOMIC DNA]</scope>
    <source>
        <strain evidence="1 2">PCC 8005</strain>
    </source>
</reference>
<accession>A0A9P1KC30</accession>
<sequence length="53" mass="5849">MACSYNKPLEAISLSIAQPPFCRQVFEVTGIEAIASQIMLFLRTLGNKFLADT</sequence>
<evidence type="ECO:0000313" key="2">
    <source>
        <dbReference type="Proteomes" id="UP000032946"/>
    </source>
</evidence>
<dbReference type="RefSeq" id="WP_008057013.1">
    <property type="nucleotide sequence ID" value="NZ_FO818640.1"/>
</dbReference>
<protein>
    <submittedName>
        <fullName evidence="1">Uncharacterized protein</fullName>
    </submittedName>
</protein>
<organism evidence="1 2">
    <name type="scientific">Limnospira indica PCC 8005</name>
    <dbReference type="NCBI Taxonomy" id="376219"/>
    <lineage>
        <taxon>Bacteria</taxon>
        <taxon>Bacillati</taxon>
        <taxon>Cyanobacteriota</taxon>
        <taxon>Cyanophyceae</taxon>
        <taxon>Oscillatoriophycideae</taxon>
        <taxon>Oscillatoriales</taxon>
        <taxon>Sirenicapillariaceae</taxon>
        <taxon>Limnospira</taxon>
    </lineage>
</organism>
<dbReference type="Proteomes" id="UP000032946">
    <property type="component" value="Chromosome"/>
</dbReference>
<evidence type="ECO:0000313" key="1">
    <source>
        <dbReference type="EMBL" id="CDM93093.1"/>
    </source>
</evidence>